<dbReference type="InterPro" id="IPR050122">
    <property type="entry name" value="RTK"/>
</dbReference>
<comment type="caution">
    <text evidence="9">The sequence shown here is derived from an EMBL/GenBank/DDBJ whole genome shotgun (WGS) entry which is preliminary data.</text>
</comment>
<dbReference type="SUPFAM" id="SSF56112">
    <property type="entry name" value="Protein kinase-like (PK-like)"/>
    <property type="match status" value="1"/>
</dbReference>
<evidence type="ECO:0000313" key="10">
    <source>
        <dbReference type="Proteomes" id="UP001195483"/>
    </source>
</evidence>
<dbReference type="PROSITE" id="PS50011">
    <property type="entry name" value="PROTEIN_KINASE_DOM"/>
    <property type="match status" value="1"/>
</dbReference>
<dbReference type="GO" id="GO:0007169">
    <property type="term" value="P:cell surface receptor protein tyrosine kinase signaling pathway"/>
    <property type="evidence" value="ECO:0007669"/>
    <property type="project" value="TreeGrafter"/>
</dbReference>
<name>A0AAE0SHX8_9BIVA</name>
<evidence type="ECO:0000256" key="6">
    <source>
        <dbReference type="ARBA" id="ARBA00023137"/>
    </source>
</evidence>
<keyword evidence="6" id="KW-0829">Tyrosine-protein kinase</keyword>
<evidence type="ECO:0000256" key="3">
    <source>
        <dbReference type="ARBA" id="ARBA00022741"/>
    </source>
</evidence>
<accession>A0AAE0SHX8</accession>
<dbReference type="PANTHER" id="PTHR24416:SF583">
    <property type="entry name" value="RECEPTOR PROTEIN-TYROSINE KINASE"/>
    <property type="match status" value="1"/>
</dbReference>
<dbReference type="EMBL" id="JAEAOA010000520">
    <property type="protein sequence ID" value="KAK3591788.1"/>
    <property type="molecule type" value="Genomic_DNA"/>
</dbReference>
<keyword evidence="7" id="KW-1133">Transmembrane helix</keyword>
<evidence type="ECO:0000256" key="4">
    <source>
        <dbReference type="ARBA" id="ARBA00022777"/>
    </source>
</evidence>
<dbReference type="Gene3D" id="1.10.510.10">
    <property type="entry name" value="Transferase(Phosphotransferase) domain 1"/>
    <property type="match status" value="1"/>
</dbReference>
<evidence type="ECO:0000256" key="7">
    <source>
        <dbReference type="SAM" id="Phobius"/>
    </source>
</evidence>
<dbReference type="GO" id="GO:0005886">
    <property type="term" value="C:plasma membrane"/>
    <property type="evidence" value="ECO:0007669"/>
    <property type="project" value="TreeGrafter"/>
</dbReference>
<protein>
    <recommendedName>
        <fullName evidence="8">Protein kinase domain-containing protein</fullName>
    </recommendedName>
</protein>
<reference evidence="9" key="3">
    <citation type="submission" date="2023-05" db="EMBL/GenBank/DDBJ databases">
        <authorList>
            <person name="Smith C.H."/>
        </authorList>
    </citation>
    <scope>NUCLEOTIDE SEQUENCE</scope>
    <source>
        <strain evidence="9">CHS0354</strain>
        <tissue evidence="9">Mantle</tissue>
    </source>
</reference>
<dbReference type="PANTHER" id="PTHR24416">
    <property type="entry name" value="TYROSINE-PROTEIN KINASE RECEPTOR"/>
    <property type="match status" value="1"/>
</dbReference>
<dbReference type="PROSITE" id="PS00109">
    <property type="entry name" value="PROTEIN_KINASE_TYR"/>
    <property type="match status" value="1"/>
</dbReference>
<evidence type="ECO:0000256" key="5">
    <source>
        <dbReference type="ARBA" id="ARBA00022840"/>
    </source>
</evidence>
<keyword evidence="4" id="KW-0418">Kinase</keyword>
<feature type="transmembrane region" description="Helical" evidence="7">
    <location>
        <begin position="63"/>
        <end position="81"/>
    </location>
</feature>
<dbReference type="FunFam" id="1.10.510.10:FF:000554">
    <property type="entry name" value="Predicted protein"/>
    <property type="match status" value="1"/>
</dbReference>
<organism evidence="9 10">
    <name type="scientific">Potamilus streckersoni</name>
    <dbReference type="NCBI Taxonomy" id="2493646"/>
    <lineage>
        <taxon>Eukaryota</taxon>
        <taxon>Metazoa</taxon>
        <taxon>Spiralia</taxon>
        <taxon>Lophotrochozoa</taxon>
        <taxon>Mollusca</taxon>
        <taxon>Bivalvia</taxon>
        <taxon>Autobranchia</taxon>
        <taxon>Heteroconchia</taxon>
        <taxon>Palaeoheterodonta</taxon>
        <taxon>Unionida</taxon>
        <taxon>Unionoidea</taxon>
        <taxon>Unionidae</taxon>
        <taxon>Ambleminae</taxon>
        <taxon>Lampsilini</taxon>
        <taxon>Potamilus</taxon>
    </lineage>
</organism>
<keyword evidence="10" id="KW-1185">Reference proteome</keyword>
<dbReference type="GO" id="GO:0005524">
    <property type="term" value="F:ATP binding"/>
    <property type="evidence" value="ECO:0007669"/>
    <property type="project" value="UniProtKB-KW"/>
</dbReference>
<sequence length="864" mass="98496">MEFYILIERLGAGITTSTEIKSLNDSEDEPKYLEWEGEPIFSFKVPEDVVEIVPNDSGSNMTALYIVLPILVLVIVMAFFIKAAHTKRKFQNLEQRLAEVEEEEEDGFYNHYTSMLPGPQELDATSLLTPPVVADKWELPHSCLRCGRVLGSGAFGQVFKGRISCSIIRHRGIKIPDDLIPKGTHFPVAIKIVHENTDQQYVNDFLKEIKMMKAIGYHRNIVSMIGCCTLREPYCLVVEHVPYGDLLSYLCKIRVKLHQREKECVGYINQDADLFSPKDLLSVSRQITVGMEYLSQKGFVHRDLAARNVLVGQNKIVKIADFGLTRYIYDDINKIYVNRNGGKLPLKWMSPEAIFEMVFSTASDVWAFGVVLFEIITLGGTPYPQVSNTDLLQELCHSHSYRMKRPENCSQEIYDVMLWCWQEDPKARPSFTDLRQVFESMLEKDSEGEYFNFNIDERKDYYQIDEEAVESIEETVMEKKHNYGVEKTDLSLYKVSDVQADFYSQQKYKEAINDPTNLIESTAKSSNVLAENSTKYRTTDLNLDDPSILKSDFNKAESGIEKLISLRSLKCQISVKVDVHSEDTDVVDTNPEDETIEDDHIYRPECYIETTCCGNSTLEPLNEWQNATSVTVNEWQNKDSESRYFSEVPINKNSGIFYAKNEFNNIQDETVGENSRNQRAFDDVFTRCASCMSLQSTDRQSGQNSCPACGRTFPKMTTCRKIHTSDDNDSAFSSTSSECLSDYSQGPNSEQCDRRMGLDLAQLNEDARDYSAISSFLVNDSYFLKSEGILRNGTRESHSYSQISLSEFVLDSAIPSSQIIQEKLSYKFVSDSVSHQLNETRVNKFYPLDVLIADKDITLSTTRL</sequence>
<reference evidence="9" key="2">
    <citation type="journal article" date="2021" name="Genome Biol. Evol.">
        <title>Developing a high-quality reference genome for a parasitic bivalve with doubly uniparental inheritance (Bivalvia: Unionida).</title>
        <authorList>
            <person name="Smith C.H."/>
        </authorList>
    </citation>
    <scope>NUCLEOTIDE SEQUENCE</scope>
    <source>
        <strain evidence="9">CHS0354</strain>
        <tissue evidence="9">Mantle</tissue>
    </source>
</reference>
<gene>
    <name evidence="9" type="ORF">CHS0354_007637</name>
</gene>
<dbReference type="GO" id="GO:0004714">
    <property type="term" value="F:transmembrane receptor protein tyrosine kinase activity"/>
    <property type="evidence" value="ECO:0007669"/>
    <property type="project" value="TreeGrafter"/>
</dbReference>
<dbReference type="InterPro" id="IPR001245">
    <property type="entry name" value="Ser-Thr/Tyr_kinase_cat_dom"/>
</dbReference>
<dbReference type="AlphaFoldDB" id="A0AAE0SHX8"/>
<keyword evidence="7" id="KW-0812">Transmembrane</keyword>
<keyword evidence="1" id="KW-0597">Phosphoprotein</keyword>
<evidence type="ECO:0000256" key="2">
    <source>
        <dbReference type="ARBA" id="ARBA00022679"/>
    </source>
</evidence>
<dbReference type="PRINTS" id="PR00109">
    <property type="entry name" value="TYRKINASE"/>
</dbReference>
<dbReference type="InterPro" id="IPR000719">
    <property type="entry name" value="Prot_kinase_dom"/>
</dbReference>
<dbReference type="InterPro" id="IPR020635">
    <property type="entry name" value="Tyr_kinase_cat_dom"/>
</dbReference>
<evidence type="ECO:0000259" key="8">
    <source>
        <dbReference type="PROSITE" id="PS50011"/>
    </source>
</evidence>
<proteinExistence type="predicted"/>
<dbReference type="InterPro" id="IPR008266">
    <property type="entry name" value="Tyr_kinase_AS"/>
</dbReference>
<reference evidence="9" key="1">
    <citation type="journal article" date="2021" name="Genome Biol. Evol.">
        <title>A High-Quality Reference Genome for a Parasitic Bivalve with Doubly Uniparental Inheritance (Bivalvia: Unionida).</title>
        <authorList>
            <person name="Smith C.H."/>
        </authorList>
    </citation>
    <scope>NUCLEOTIDE SEQUENCE</scope>
    <source>
        <strain evidence="9">CHS0354</strain>
    </source>
</reference>
<feature type="domain" description="Protein kinase" evidence="8">
    <location>
        <begin position="144"/>
        <end position="442"/>
    </location>
</feature>
<dbReference type="Proteomes" id="UP001195483">
    <property type="component" value="Unassembled WGS sequence"/>
</dbReference>
<keyword evidence="7" id="KW-0472">Membrane</keyword>
<keyword evidence="5" id="KW-0067">ATP-binding</keyword>
<keyword evidence="2" id="KW-0808">Transferase</keyword>
<dbReference type="InterPro" id="IPR011009">
    <property type="entry name" value="Kinase-like_dom_sf"/>
</dbReference>
<dbReference type="SMART" id="SM00219">
    <property type="entry name" value="TyrKc"/>
    <property type="match status" value="1"/>
</dbReference>
<dbReference type="Gene3D" id="3.30.200.20">
    <property type="entry name" value="Phosphorylase Kinase, domain 1"/>
    <property type="match status" value="1"/>
</dbReference>
<dbReference type="CDD" id="cd00192">
    <property type="entry name" value="PTKc"/>
    <property type="match status" value="1"/>
</dbReference>
<dbReference type="GO" id="GO:0043235">
    <property type="term" value="C:receptor complex"/>
    <property type="evidence" value="ECO:0007669"/>
    <property type="project" value="TreeGrafter"/>
</dbReference>
<dbReference type="Pfam" id="PF07714">
    <property type="entry name" value="PK_Tyr_Ser-Thr"/>
    <property type="match status" value="1"/>
</dbReference>
<keyword evidence="3" id="KW-0547">Nucleotide-binding</keyword>
<evidence type="ECO:0000313" key="9">
    <source>
        <dbReference type="EMBL" id="KAK3591788.1"/>
    </source>
</evidence>
<evidence type="ECO:0000256" key="1">
    <source>
        <dbReference type="ARBA" id="ARBA00022553"/>
    </source>
</evidence>